<keyword evidence="2" id="KW-0732">Signal</keyword>
<evidence type="ECO:0000313" key="4">
    <source>
        <dbReference type="EMBL" id="PRP86324.1"/>
    </source>
</evidence>
<dbReference type="EMBL" id="MDYQ01000032">
    <property type="protein sequence ID" value="PRP86324.1"/>
    <property type="molecule type" value="Genomic_DNA"/>
</dbReference>
<dbReference type="InParanoid" id="A0A2P6NQW2"/>
<dbReference type="PANTHER" id="PTHR10334">
    <property type="entry name" value="CYSTEINE-RICH SECRETORY PROTEIN-RELATED"/>
    <property type="match status" value="1"/>
</dbReference>
<accession>A0A2P6NQW2</accession>
<feature type="domain" description="SCP" evidence="3">
    <location>
        <begin position="763"/>
        <end position="899"/>
    </location>
</feature>
<dbReference type="Pfam" id="PF00188">
    <property type="entry name" value="CAP"/>
    <property type="match status" value="1"/>
</dbReference>
<dbReference type="Proteomes" id="UP000241769">
    <property type="component" value="Unassembled WGS sequence"/>
</dbReference>
<dbReference type="GO" id="GO:0005576">
    <property type="term" value="C:extracellular region"/>
    <property type="evidence" value="ECO:0007669"/>
    <property type="project" value="InterPro"/>
</dbReference>
<feature type="signal peptide" evidence="2">
    <location>
        <begin position="1"/>
        <end position="18"/>
    </location>
</feature>
<dbReference type="AlphaFoldDB" id="A0A2P6NQW2"/>
<protein>
    <submittedName>
        <fullName evidence="4">Pathogenesis-related protein PRMS-like</fullName>
    </submittedName>
</protein>
<dbReference type="OrthoDB" id="16347at2759"/>
<gene>
    <name evidence="4" type="ORF">PROFUN_05465</name>
</gene>
<dbReference type="InterPro" id="IPR018244">
    <property type="entry name" value="Allrgn_V5/Tpx1_CS"/>
</dbReference>
<dbReference type="PROSITE" id="PS01010">
    <property type="entry name" value="CRISP_2"/>
    <property type="match status" value="1"/>
</dbReference>
<dbReference type="SMART" id="SM00198">
    <property type="entry name" value="SCP"/>
    <property type="match status" value="1"/>
</dbReference>
<dbReference type="InterPro" id="IPR001283">
    <property type="entry name" value="CRISP-related"/>
</dbReference>
<dbReference type="STRING" id="1890364.A0A2P6NQW2"/>
<feature type="compositionally biased region" description="Polar residues" evidence="1">
    <location>
        <begin position="914"/>
        <end position="928"/>
    </location>
</feature>
<evidence type="ECO:0000256" key="1">
    <source>
        <dbReference type="SAM" id="MobiDB-lite"/>
    </source>
</evidence>
<dbReference type="SUPFAM" id="SSF55797">
    <property type="entry name" value="PR-1-like"/>
    <property type="match status" value="1"/>
</dbReference>
<evidence type="ECO:0000313" key="5">
    <source>
        <dbReference type="Proteomes" id="UP000241769"/>
    </source>
</evidence>
<organism evidence="4 5">
    <name type="scientific">Planoprotostelium fungivorum</name>
    <dbReference type="NCBI Taxonomy" id="1890364"/>
    <lineage>
        <taxon>Eukaryota</taxon>
        <taxon>Amoebozoa</taxon>
        <taxon>Evosea</taxon>
        <taxon>Variosea</taxon>
        <taxon>Cavosteliida</taxon>
        <taxon>Cavosteliaceae</taxon>
        <taxon>Planoprotostelium</taxon>
    </lineage>
</organism>
<sequence length="986" mass="111229">MFFTCGCVLVVWHGFVSAGEDKPFEPTRIHCNSCQGDLRKPIIICRPHSKSPAPNSSGFFRAKRRVISSALDDEGEEIEGGRRIHVSHVYKFGTKIQIPGKIDYKQDCRSTAHNIIMSTFCPYTDCIECILKLPADQQTPILKQTLSNIENRDFEFIDVSLFCLQFRMGQDTSRRYRTGLNTFEKRFLYTYGGIRALLAISDTDDAHTCAKPGLMNNLPLRHQALHLLDALHTIATEAEAEKLSAELEKRGIVGVIERGLQSKMVTHLNTVVHVFWKLLPHLGQFTVEKKCHYFDLVLDIIETHTNERVKHDLQTTWGSIQKIVMKPNTEGENAITFVPRFVQMLKEACLTVCYCFVADRSEDPQNRRLEYIQYLRHREGKILDQLVRFACESVPEWMPGSDADTIAVDNLSVMCGLSIYEPRCDQLREYTEACTLEFLKKPDRLKQLWKAYKKHRFMSEREMEKLYEKSYTYAAEQFFTPDDHSFVLDQWSAFQQGVLRIIEAITFLPLSLEQQTLYLIPYLPLAYSCFSAAKNISPEDKEAHDDYRRKFFERTSIRDHMSPQLCLPGLSLVGSTTFCRIIRSLEKTGFLGTAREWKELPPEISHANLTQVKQVLAPNVLPMVMKVIAKSLQYRSKDLIEGSTPNEVFCLPVRAWSIIDAYYVKLTLGGDPVEFVHVVAGSLRLFKTFKKVDLMLHRDLARMTLRVVEGRVPENNKDLMENFSFGTGERTFRAAVVFKPNASIIMRGVLFITLLVSFTLADQWQDTWLSAHNAFRAKYSVAPLTWSVEGAALAQSWADKCVFQHGGAQGYGQNIWMSSGGGTCNLNDIKGSVTSWTAGELPNWTCGKDMWSDGCNGGWANCGHLTQVLWEKSTSVGCACGTTCKMVVCNYNPPGNYKGQNPIPASKCNTVVTKNTSPSTSSINGRNQTTPTNTPTKTPTNSPTNTPSSTDDINGRNRTTSTDTRSTSTSITACFLFVSTLLALLI</sequence>
<reference evidence="4 5" key="1">
    <citation type="journal article" date="2018" name="Genome Biol. Evol.">
        <title>Multiple Roots of Fruiting Body Formation in Amoebozoa.</title>
        <authorList>
            <person name="Hillmann F."/>
            <person name="Forbes G."/>
            <person name="Novohradska S."/>
            <person name="Ferling I."/>
            <person name="Riege K."/>
            <person name="Groth M."/>
            <person name="Westermann M."/>
            <person name="Marz M."/>
            <person name="Spaller T."/>
            <person name="Winckler T."/>
            <person name="Schaap P."/>
            <person name="Glockner G."/>
        </authorList>
    </citation>
    <scope>NUCLEOTIDE SEQUENCE [LARGE SCALE GENOMIC DNA]</scope>
    <source>
        <strain evidence="4 5">Jena</strain>
    </source>
</reference>
<feature type="compositionally biased region" description="Low complexity" evidence="1">
    <location>
        <begin position="929"/>
        <end position="950"/>
    </location>
</feature>
<evidence type="ECO:0000256" key="2">
    <source>
        <dbReference type="SAM" id="SignalP"/>
    </source>
</evidence>
<feature type="region of interest" description="Disordered" evidence="1">
    <location>
        <begin position="914"/>
        <end position="965"/>
    </location>
</feature>
<comment type="caution">
    <text evidence="4">The sequence shown here is derived from an EMBL/GenBank/DDBJ whole genome shotgun (WGS) entry which is preliminary data.</text>
</comment>
<dbReference type="InterPro" id="IPR014044">
    <property type="entry name" value="CAP_dom"/>
</dbReference>
<dbReference type="Gene3D" id="3.40.33.10">
    <property type="entry name" value="CAP"/>
    <property type="match status" value="1"/>
</dbReference>
<keyword evidence="5" id="KW-1185">Reference proteome</keyword>
<name>A0A2P6NQW2_9EUKA</name>
<feature type="chain" id="PRO_5015189165" evidence="2">
    <location>
        <begin position="19"/>
        <end position="986"/>
    </location>
</feature>
<dbReference type="PRINTS" id="PR00837">
    <property type="entry name" value="V5TPXLIKE"/>
</dbReference>
<proteinExistence type="predicted"/>
<dbReference type="InterPro" id="IPR035940">
    <property type="entry name" value="CAP_sf"/>
</dbReference>
<evidence type="ECO:0000259" key="3">
    <source>
        <dbReference type="SMART" id="SM00198"/>
    </source>
</evidence>